<dbReference type="Gene3D" id="1.10.10.10">
    <property type="entry name" value="Winged helix-like DNA-binding domain superfamily/Winged helix DNA-binding domain"/>
    <property type="match status" value="1"/>
</dbReference>
<dbReference type="PROSITE" id="PS50931">
    <property type="entry name" value="HTH_LYSR"/>
    <property type="match status" value="1"/>
</dbReference>
<evidence type="ECO:0000256" key="1">
    <source>
        <dbReference type="ARBA" id="ARBA00009437"/>
    </source>
</evidence>
<dbReference type="Proteomes" id="UP001208656">
    <property type="component" value="Unassembled WGS sequence"/>
</dbReference>
<dbReference type="SUPFAM" id="SSF46785">
    <property type="entry name" value="Winged helix' DNA-binding domain"/>
    <property type="match status" value="1"/>
</dbReference>
<accession>A0ABT2WFY1</accession>
<evidence type="ECO:0000256" key="2">
    <source>
        <dbReference type="ARBA" id="ARBA00023015"/>
    </source>
</evidence>
<dbReference type="PANTHER" id="PTHR30346">
    <property type="entry name" value="TRANSCRIPTIONAL DUAL REGULATOR HCAR-RELATED"/>
    <property type="match status" value="1"/>
</dbReference>
<dbReference type="CDD" id="cd08414">
    <property type="entry name" value="PBP2_LTTR_aromatics_like"/>
    <property type="match status" value="1"/>
</dbReference>
<sequence>MNFLALRYFIEVANTLSFSQAAENLHISQPGLSQQITNLEEQLGFKLFNRTTRKVTLTEEGNYLYKSLLPSFENIERTVNEIEESGLVPQTSIKIATVPSAASKWLPKLLNDLKKRLGTFEFYIQETSSKKAIELIKKRESDIAFIRTPFNIRELVDQQVNLLELTKYPLQLVVPMNHPVATCDIVDLVKLKDDAFLHYDPIKSPSLYQLVEQTCLDAGFIPKILGIGPELLTVANLISHGIGVTLMPQDMVELLPTEKVKVIHIKNTNVYSSISVIWNKNENMPILTQYALHILKGYAYDGNNFSKV</sequence>
<dbReference type="PRINTS" id="PR00039">
    <property type="entry name" value="HTHLYSR"/>
</dbReference>
<dbReference type="RefSeq" id="WP_173658274.1">
    <property type="nucleotide sequence ID" value="NZ_JAOUSE010000024.1"/>
</dbReference>
<gene>
    <name evidence="6" type="ORF">OEV82_08900</name>
</gene>
<keyword evidence="2" id="KW-0805">Transcription regulation</keyword>
<keyword evidence="7" id="KW-1185">Reference proteome</keyword>
<protein>
    <submittedName>
        <fullName evidence="6">LysR family transcriptional regulator</fullName>
    </submittedName>
</protein>
<evidence type="ECO:0000256" key="4">
    <source>
        <dbReference type="ARBA" id="ARBA00023163"/>
    </source>
</evidence>
<dbReference type="SUPFAM" id="SSF53850">
    <property type="entry name" value="Periplasmic binding protein-like II"/>
    <property type="match status" value="1"/>
</dbReference>
<feature type="domain" description="HTH lysR-type" evidence="5">
    <location>
        <begin position="1"/>
        <end position="58"/>
    </location>
</feature>
<dbReference type="InterPro" id="IPR036390">
    <property type="entry name" value="WH_DNA-bd_sf"/>
</dbReference>
<dbReference type="Gene3D" id="3.40.190.10">
    <property type="entry name" value="Periplasmic binding protein-like II"/>
    <property type="match status" value="2"/>
</dbReference>
<evidence type="ECO:0000313" key="7">
    <source>
        <dbReference type="Proteomes" id="UP001208656"/>
    </source>
</evidence>
<dbReference type="InterPro" id="IPR000847">
    <property type="entry name" value="LysR_HTH_N"/>
</dbReference>
<comment type="caution">
    <text evidence="6">The sequence shown here is derived from an EMBL/GenBank/DDBJ whole genome shotgun (WGS) entry which is preliminary data.</text>
</comment>
<keyword evidence="3" id="KW-0238">DNA-binding</keyword>
<reference evidence="6 7" key="1">
    <citation type="submission" date="2022-10" db="EMBL/GenBank/DDBJ databases">
        <title>Description of Fervidibacillus gen. nov. in the family Fervidibacillaceae fam. nov. with two species, Fervidibacillus albus sp. nov., and Fervidibacillus halotolerans sp. nov., isolated from tidal flat sediments.</title>
        <authorList>
            <person name="Kwon K.K."/>
            <person name="Yang S.-H."/>
        </authorList>
    </citation>
    <scope>NUCLEOTIDE SEQUENCE [LARGE SCALE GENOMIC DNA]</scope>
    <source>
        <strain evidence="6 7">DSM 23332</strain>
    </source>
</reference>
<dbReference type="InterPro" id="IPR036388">
    <property type="entry name" value="WH-like_DNA-bd_sf"/>
</dbReference>
<dbReference type="Pfam" id="PF00126">
    <property type="entry name" value="HTH_1"/>
    <property type="match status" value="1"/>
</dbReference>
<evidence type="ECO:0000313" key="6">
    <source>
        <dbReference type="EMBL" id="MCU9594574.1"/>
    </source>
</evidence>
<dbReference type="PANTHER" id="PTHR30346:SF28">
    <property type="entry name" value="HTH-TYPE TRANSCRIPTIONAL REGULATOR CYNR"/>
    <property type="match status" value="1"/>
</dbReference>
<proteinExistence type="inferred from homology"/>
<keyword evidence="4" id="KW-0804">Transcription</keyword>
<name>A0ABT2WFY1_9BACI</name>
<dbReference type="Pfam" id="PF03466">
    <property type="entry name" value="LysR_substrate"/>
    <property type="match status" value="1"/>
</dbReference>
<comment type="similarity">
    <text evidence="1">Belongs to the LysR transcriptional regulatory family.</text>
</comment>
<evidence type="ECO:0000259" key="5">
    <source>
        <dbReference type="PROSITE" id="PS50931"/>
    </source>
</evidence>
<dbReference type="EMBL" id="JAOUSE010000024">
    <property type="protein sequence ID" value="MCU9594574.1"/>
    <property type="molecule type" value="Genomic_DNA"/>
</dbReference>
<evidence type="ECO:0000256" key="3">
    <source>
        <dbReference type="ARBA" id="ARBA00023125"/>
    </source>
</evidence>
<dbReference type="InterPro" id="IPR005119">
    <property type="entry name" value="LysR_subst-bd"/>
</dbReference>
<organism evidence="6 7">
    <name type="scientific">Pallidibacillus thermolactis</name>
    <dbReference type="NCBI Taxonomy" id="251051"/>
    <lineage>
        <taxon>Bacteria</taxon>
        <taxon>Bacillati</taxon>
        <taxon>Bacillota</taxon>
        <taxon>Bacilli</taxon>
        <taxon>Bacillales</taxon>
        <taxon>Bacillaceae</taxon>
        <taxon>Pallidibacillus</taxon>
    </lineage>
</organism>